<protein>
    <submittedName>
        <fullName evidence="5">TRAP-type C4-dicarboxylate transport system substrate-binding protein</fullName>
    </submittedName>
</protein>
<dbReference type="AlphaFoldDB" id="A0A317PLB4"/>
<accession>A0A317PLB4</accession>
<proteinExistence type="inferred from homology"/>
<feature type="chain" id="PRO_5016268613" evidence="4">
    <location>
        <begin position="34"/>
        <end position="343"/>
    </location>
</feature>
<name>A0A317PLB4_9HYPH</name>
<evidence type="ECO:0000313" key="6">
    <source>
        <dbReference type="Proteomes" id="UP000246352"/>
    </source>
</evidence>
<dbReference type="RefSeq" id="WP_245415242.1">
    <property type="nucleotide sequence ID" value="NZ_QGTR01000002.1"/>
</dbReference>
<evidence type="ECO:0000256" key="1">
    <source>
        <dbReference type="ARBA" id="ARBA00009023"/>
    </source>
</evidence>
<dbReference type="EMBL" id="QGTR01000002">
    <property type="protein sequence ID" value="PWW01537.1"/>
    <property type="molecule type" value="Genomic_DNA"/>
</dbReference>
<keyword evidence="6" id="KW-1185">Reference proteome</keyword>
<comment type="similarity">
    <text evidence="1">Belongs to the bacterial solute-binding protein 7 family.</text>
</comment>
<evidence type="ECO:0000313" key="5">
    <source>
        <dbReference type="EMBL" id="PWW01537.1"/>
    </source>
</evidence>
<dbReference type="InterPro" id="IPR038404">
    <property type="entry name" value="TRAP_DctP_sf"/>
</dbReference>
<gene>
    <name evidence="5" type="ORF">DFR52_102199</name>
</gene>
<reference evidence="5 6" key="1">
    <citation type="submission" date="2018-05" db="EMBL/GenBank/DDBJ databases">
        <title>Genomic Encyclopedia of Type Strains, Phase IV (KMG-IV): sequencing the most valuable type-strain genomes for metagenomic binning, comparative biology and taxonomic classification.</title>
        <authorList>
            <person name="Goeker M."/>
        </authorList>
    </citation>
    <scope>NUCLEOTIDE SEQUENCE [LARGE SCALE GENOMIC DNA]</scope>
    <source>
        <strain evidence="5 6">DSM 16791</strain>
    </source>
</reference>
<keyword evidence="3 4" id="KW-0732">Signal</keyword>
<dbReference type="GO" id="GO:0055085">
    <property type="term" value="P:transmembrane transport"/>
    <property type="evidence" value="ECO:0007669"/>
    <property type="project" value="InterPro"/>
</dbReference>
<dbReference type="CDD" id="cd13603">
    <property type="entry name" value="PBP2_TRAP_Siap_TeaA_like"/>
    <property type="match status" value="1"/>
</dbReference>
<feature type="signal peptide" evidence="4">
    <location>
        <begin position="1"/>
        <end position="33"/>
    </location>
</feature>
<organism evidence="5 6">
    <name type="scientific">Hoeflea marina</name>
    <dbReference type="NCBI Taxonomy" id="274592"/>
    <lineage>
        <taxon>Bacteria</taxon>
        <taxon>Pseudomonadati</taxon>
        <taxon>Pseudomonadota</taxon>
        <taxon>Alphaproteobacteria</taxon>
        <taxon>Hyphomicrobiales</taxon>
        <taxon>Rhizobiaceae</taxon>
        <taxon>Hoeflea</taxon>
    </lineage>
</organism>
<dbReference type="PANTHER" id="PTHR33376:SF7">
    <property type="entry name" value="C4-DICARBOXYLATE-BINDING PROTEIN DCTB"/>
    <property type="match status" value="1"/>
</dbReference>
<dbReference type="PANTHER" id="PTHR33376">
    <property type="match status" value="1"/>
</dbReference>
<evidence type="ECO:0000256" key="4">
    <source>
        <dbReference type="SAM" id="SignalP"/>
    </source>
</evidence>
<dbReference type="Gene3D" id="3.40.190.170">
    <property type="entry name" value="Bacterial extracellular solute-binding protein, family 7"/>
    <property type="match status" value="1"/>
</dbReference>
<evidence type="ECO:0000256" key="3">
    <source>
        <dbReference type="ARBA" id="ARBA00022729"/>
    </source>
</evidence>
<dbReference type="Pfam" id="PF03480">
    <property type="entry name" value="DctP"/>
    <property type="match status" value="1"/>
</dbReference>
<dbReference type="SUPFAM" id="SSF53850">
    <property type="entry name" value="Periplasmic binding protein-like II"/>
    <property type="match status" value="1"/>
</dbReference>
<dbReference type="NCBIfam" id="NF037995">
    <property type="entry name" value="TRAP_S1"/>
    <property type="match status" value="1"/>
</dbReference>
<keyword evidence="2" id="KW-0813">Transport</keyword>
<comment type="caution">
    <text evidence="5">The sequence shown here is derived from an EMBL/GenBank/DDBJ whole genome shotgun (WGS) entry which is preliminary data.</text>
</comment>
<evidence type="ECO:0000256" key="2">
    <source>
        <dbReference type="ARBA" id="ARBA00022448"/>
    </source>
</evidence>
<dbReference type="InterPro" id="IPR018389">
    <property type="entry name" value="DctP_fam"/>
</dbReference>
<sequence>MTKHTTRFTLTRRAFGAVAALSLMLPFAGSAYAQSTMKLASATINDVQHEWQKEFQKEVESRVGTALKVEIYPASQLGAIPRMSEGVLLGTIEAFTTPTSFVTNVDPRFQAFDVPGLFKDADEVDAVIHDKDFRDYMETLFLDKGVRIIGAIFNSPTQILTREPVTTLDGFKGLKVRTFASPLQMEPMAALGVNPTPLALSEVTPQLQAGGIDGMLAGIPILTAFKFYDTAKHVTNINMNQIVSVTLVNEAWFQSQPEEVRTAIIEAGRAAEKTVFPWGVENVERAEKAWLGNGGEIHTLPDDQQAELQATFARVADEVIAGQPAVIEVKGRIVAKLEEVRSK</sequence>
<dbReference type="Proteomes" id="UP000246352">
    <property type="component" value="Unassembled WGS sequence"/>
</dbReference>